<organism evidence="2 3">
    <name type="scientific">Emergomyces pasteurianus Ep9510</name>
    <dbReference type="NCBI Taxonomy" id="1447872"/>
    <lineage>
        <taxon>Eukaryota</taxon>
        <taxon>Fungi</taxon>
        <taxon>Dikarya</taxon>
        <taxon>Ascomycota</taxon>
        <taxon>Pezizomycotina</taxon>
        <taxon>Eurotiomycetes</taxon>
        <taxon>Eurotiomycetidae</taxon>
        <taxon>Onygenales</taxon>
        <taxon>Ajellomycetaceae</taxon>
        <taxon>Emergomyces</taxon>
    </lineage>
</organism>
<comment type="caution">
    <text evidence="2">The sequence shown here is derived from an EMBL/GenBank/DDBJ whole genome shotgun (WGS) entry which is preliminary data.</text>
</comment>
<keyword evidence="3" id="KW-1185">Reference proteome</keyword>
<dbReference type="Proteomes" id="UP000182235">
    <property type="component" value="Unassembled WGS sequence"/>
</dbReference>
<dbReference type="VEuPathDB" id="FungiDB:AJ78_01259"/>
<proteinExistence type="predicted"/>
<evidence type="ECO:0000313" key="2">
    <source>
        <dbReference type="EMBL" id="OJD18722.1"/>
    </source>
</evidence>
<evidence type="ECO:0000256" key="1">
    <source>
        <dbReference type="SAM" id="MobiDB-lite"/>
    </source>
</evidence>
<dbReference type="PANTHER" id="PTHR41677:SF1">
    <property type="entry name" value="FE2OG DIOXYGENASE DOMAIN-CONTAINING PROTEIN"/>
    <property type="match status" value="1"/>
</dbReference>
<evidence type="ECO:0008006" key="4">
    <source>
        <dbReference type="Google" id="ProtNLM"/>
    </source>
</evidence>
<feature type="region of interest" description="Disordered" evidence="1">
    <location>
        <begin position="1"/>
        <end position="34"/>
    </location>
</feature>
<name>A0A1J9PS28_9EURO</name>
<evidence type="ECO:0000313" key="3">
    <source>
        <dbReference type="Proteomes" id="UP000182235"/>
    </source>
</evidence>
<reference evidence="2 3" key="1">
    <citation type="submission" date="2015-07" db="EMBL/GenBank/DDBJ databases">
        <title>Emmonsia species relationships and genome sequence.</title>
        <authorList>
            <consortium name="The Broad Institute Genomics Platform"/>
            <person name="Cuomo C.A."/>
            <person name="Munoz J.F."/>
            <person name="Imamovic A."/>
            <person name="Priest M.E."/>
            <person name="Young S."/>
            <person name="Clay O.K."/>
            <person name="McEwen J.G."/>
        </authorList>
    </citation>
    <scope>NUCLEOTIDE SEQUENCE [LARGE SCALE GENOMIC DNA]</scope>
    <source>
        <strain evidence="2 3">UAMH 9510</strain>
    </source>
</reference>
<gene>
    <name evidence="2" type="ORF">AJ78_01259</name>
</gene>
<dbReference type="PANTHER" id="PTHR41677">
    <property type="entry name" value="YALI0B19030P"/>
    <property type="match status" value="1"/>
</dbReference>
<dbReference type="OrthoDB" id="10256055at2759"/>
<dbReference type="STRING" id="1447872.A0A1J9PS28"/>
<dbReference type="EMBL" id="LGRN01000027">
    <property type="protein sequence ID" value="OJD18722.1"/>
    <property type="molecule type" value="Genomic_DNA"/>
</dbReference>
<dbReference type="AlphaFoldDB" id="A0A1J9PS28"/>
<protein>
    <recommendedName>
        <fullName evidence="4">Fe2OG dioxygenase domain-containing protein</fullName>
    </recommendedName>
</protein>
<accession>A0A1J9PS28</accession>
<sequence length="378" mass="42412">MATADILQPTSLPMAPDHIPSSGYNDDGNALRTSTNGTVEASQAQEPVLFDAQKHLQYTPPTKVHSMKELGYSSDVGISPVGVSEPFPLFSPEAIFQMRKEVLSDKVWERYRFSSNLAHCQLRGYAAECAPFVYDAWQSPEVLKIVSNLAGIDLVPAMDWEIGHINISVPSQIEKGQGLTPSEDDEPIVDWHTDSYPFVCVTMLSDCTHMVGGETALRKGDGSILKVRGPQMGCAVVLQGRYIEHQALRALGGTERITMVTSFRPRSPALPDDTVLTTVRAISDLSELYFQFSEYRLEMLEERVRMQLKEIRDRKKARRNFNTKAIKQFLAEQEKFLAHMNKEMVDDELVTKGFTDDSHLVSEELKARSKKRTHATCE</sequence>